<dbReference type="SMART" id="SM00369">
    <property type="entry name" value="LRR_TYP"/>
    <property type="match status" value="7"/>
</dbReference>
<feature type="region of interest" description="Disordered" evidence="3">
    <location>
        <begin position="208"/>
        <end position="253"/>
    </location>
</feature>
<dbReference type="GO" id="GO:1902412">
    <property type="term" value="P:regulation of mitotic cytokinesis"/>
    <property type="evidence" value="ECO:0007669"/>
    <property type="project" value="TreeGrafter"/>
</dbReference>
<evidence type="ECO:0000256" key="3">
    <source>
        <dbReference type="SAM" id="MobiDB-lite"/>
    </source>
</evidence>
<comment type="caution">
    <text evidence="4">The sequence shown here is derived from an EMBL/GenBank/DDBJ whole genome shotgun (WGS) entry which is preliminary data.</text>
</comment>
<dbReference type="GO" id="GO:0031028">
    <property type="term" value="P:septation initiation signaling"/>
    <property type="evidence" value="ECO:0007669"/>
    <property type="project" value="TreeGrafter"/>
</dbReference>
<dbReference type="InterPro" id="IPR032675">
    <property type="entry name" value="LRR_dom_sf"/>
</dbReference>
<dbReference type="GO" id="GO:0035591">
    <property type="term" value="F:signaling adaptor activity"/>
    <property type="evidence" value="ECO:0007669"/>
    <property type="project" value="TreeGrafter"/>
</dbReference>
<dbReference type="PROSITE" id="PS51450">
    <property type="entry name" value="LRR"/>
    <property type="match status" value="4"/>
</dbReference>
<dbReference type="PANTHER" id="PTHR47566">
    <property type="match status" value="1"/>
</dbReference>
<dbReference type="RefSeq" id="XP_058341418.1">
    <property type="nucleotide sequence ID" value="XM_058487840.1"/>
</dbReference>
<sequence>MLSHNTSQSNESSFSETCTPSQPQPMKRPLLNFERFDELTDFEASDSDNVDMLRPHELHESEALEDKVEVQKVIAKDEDDSVSSFVEEWTNDQDELLYQQSNNVHKEPTHMIEDNALEDNDAIDELSHISSSIEESGISGRFEMVQENEEEVIQRSTADDTARWNPSNTGGGPSIPTLHTRNQEGRNLSIASTFDIWLQQRQMKDAKWRELSRDTEREFPQPWIPEEKQRPQEPSTEVDQDDNTDGASLGGNSDAVQSLLRHFEEHDLEIHQEADEEIMLNKLRSRFKFQPEVDFEHGIKCIAKRICSIKPFMHWRTLRALDLSYQHLTTLVDLEDIVPNLEAIDVSNNALLDMPRLPKSLQTLKAKTNRLVTIRGFQHLSNLQYLDICNNAVNSFEGVSHLHHLRTIHAESNKISSCGPLKNMRGLIHLNLRANSIKQLVFQATRMENLETLDVSFNRIESLDSIEGLVNLRVLMLDHNDIKWIHLESPMVKLKVLRICYNRLRAFDGSNFPDLRTLYMDDNQIVRIIGLSCIPRLANFSMRDQGGQRVEINMKYLRAARKLYMSGNALKHISDIVDFFTLEYLELCAVQLEELPEDFSRRVPNLGALYLSHNYLKEIHALRKLRHLRKLVLIDNRINSLSSTLETIKSLGRLQHLDLRQNPVTAKLYPPVKTRNVNSIASYLVNEHDQTWTSRDISFMQALPQHWNERRQSYRALCIKCRPRLVMLDGVQVTDEETKTVDEICAALSSRYKEGQ</sequence>
<dbReference type="InterPro" id="IPR025875">
    <property type="entry name" value="Leu-rich_rpt_4"/>
</dbReference>
<evidence type="ECO:0000256" key="2">
    <source>
        <dbReference type="ARBA" id="ARBA00022737"/>
    </source>
</evidence>
<dbReference type="GO" id="GO:0061499">
    <property type="term" value="C:outer plaque of mitotic spindle pole body"/>
    <property type="evidence" value="ECO:0007669"/>
    <property type="project" value="TreeGrafter"/>
</dbReference>
<dbReference type="Proteomes" id="UP001234581">
    <property type="component" value="Unassembled WGS sequence"/>
</dbReference>
<dbReference type="PANTHER" id="PTHR47566:SF1">
    <property type="entry name" value="PROTEIN NUD1"/>
    <property type="match status" value="1"/>
</dbReference>
<evidence type="ECO:0008006" key="6">
    <source>
        <dbReference type="Google" id="ProtNLM"/>
    </source>
</evidence>
<dbReference type="SUPFAM" id="SSF52058">
    <property type="entry name" value="L domain-like"/>
    <property type="match status" value="2"/>
</dbReference>
<feature type="compositionally biased region" description="Basic and acidic residues" evidence="3">
    <location>
        <begin position="208"/>
        <end position="231"/>
    </location>
</feature>
<dbReference type="InterPro" id="IPR003591">
    <property type="entry name" value="Leu-rich_rpt_typical-subtyp"/>
</dbReference>
<feature type="compositionally biased region" description="Polar residues" evidence="3">
    <location>
        <begin position="1"/>
        <end position="21"/>
    </location>
</feature>
<gene>
    <name evidence="4" type="ORF">O0I10_007828</name>
</gene>
<accession>A0AAD7V1G0</accession>
<keyword evidence="1" id="KW-0433">Leucine-rich repeat</keyword>
<proteinExistence type="predicted"/>
<feature type="region of interest" description="Disordered" evidence="3">
    <location>
        <begin position="154"/>
        <end position="180"/>
    </location>
</feature>
<evidence type="ECO:0000256" key="1">
    <source>
        <dbReference type="ARBA" id="ARBA00022614"/>
    </source>
</evidence>
<dbReference type="AlphaFoldDB" id="A0AAD7V1G0"/>
<protein>
    <recommendedName>
        <fullName evidence="6">L domain-like protein</fullName>
    </recommendedName>
</protein>
<dbReference type="SMART" id="SM00365">
    <property type="entry name" value="LRR_SD22"/>
    <property type="match status" value="6"/>
</dbReference>
<dbReference type="Gene3D" id="3.80.10.10">
    <property type="entry name" value="Ribonuclease Inhibitor"/>
    <property type="match status" value="3"/>
</dbReference>
<keyword evidence="2" id="KW-0677">Repeat</keyword>
<dbReference type="GeneID" id="83215235"/>
<dbReference type="InterPro" id="IPR001611">
    <property type="entry name" value="Leu-rich_rpt"/>
</dbReference>
<dbReference type="Pfam" id="PF13855">
    <property type="entry name" value="LRR_8"/>
    <property type="match status" value="1"/>
</dbReference>
<dbReference type="Pfam" id="PF12799">
    <property type="entry name" value="LRR_4"/>
    <property type="match status" value="1"/>
</dbReference>
<reference evidence="4 5" key="1">
    <citation type="submission" date="2023-03" db="EMBL/GenBank/DDBJ databases">
        <title>Genome sequence of Lichtheimia ornata CBS 291.66.</title>
        <authorList>
            <person name="Mohabir J.T."/>
            <person name="Shea T.P."/>
            <person name="Kurbessoian T."/>
            <person name="Berby B."/>
            <person name="Fontaine J."/>
            <person name="Livny J."/>
            <person name="Gnirke A."/>
            <person name="Stajich J.E."/>
            <person name="Cuomo C.A."/>
        </authorList>
    </citation>
    <scope>NUCLEOTIDE SEQUENCE [LARGE SCALE GENOMIC DNA]</scope>
    <source>
        <strain evidence="4">CBS 291.66</strain>
    </source>
</reference>
<evidence type="ECO:0000313" key="5">
    <source>
        <dbReference type="Proteomes" id="UP001234581"/>
    </source>
</evidence>
<name>A0AAD7V1G0_9FUNG</name>
<dbReference type="InterPro" id="IPR052574">
    <property type="entry name" value="CDIRP"/>
</dbReference>
<keyword evidence="5" id="KW-1185">Reference proteome</keyword>
<feature type="region of interest" description="Disordered" evidence="3">
    <location>
        <begin position="1"/>
        <end position="30"/>
    </location>
</feature>
<evidence type="ECO:0000313" key="4">
    <source>
        <dbReference type="EMBL" id="KAJ8656505.1"/>
    </source>
</evidence>
<dbReference type="EMBL" id="JARTCD010000039">
    <property type="protein sequence ID" value="KAJ8656505.1"/>
    <property type="molecule type" value="Genomic_DNA"/>
</dbReference>
<organism evidence="4 5">
    <name type="scientific">Lichtheimia ornata</name>
    <dbReference type="NCBI Taxonomy" id="688661"/>
    <lineage>
        <taxon>Eukaryota</taxon>
        <taxon>Fungi</taxon>
        <taxon>Fungi incertae sedis</taxon>
        <taxon>Mucoromycota</taxon>
        <taxon>Mucoromycotina</taxon>
        <taxon>Mucoromycetes</taxon>
        <taxon>Mucorales</taxon>
        <taxon>Lichtheimiaceae</taxon>
        <taxon>Lichtheimia</taxon>
    </lineage>
</organism>